<reference evidence="4 5" key="1">
    <citation type="journal article" date="2016" name="Nat. Commun.">
        <title>Thousands of microbial genomes shed light on interconnected biogeochemical processes in an aquifer system.</title>
        <authorList>
            <person name="Anantharaman K."/>
            <person name="Brown C.T."/>
            <person name="Hug L.A."/>
            <person name="Sharon I."/>
            <person name="Castelle C.J."/>
            <person name="Probst A.J."/>
            <person name="Thomas B.C."/>
            <person name="Singh A."/>
            <person name="Wilkins M.J."/>
            <person name="Karaoz U."/>
            <person name="Brodie E.L."/>
            <person name="Williams K.H."/>
            <person name="Hubbard S.S."/>
            <person name="Banfield J.F."/>
        </authorList>
    </citation>
    <scope>NUCLEOTIDE SEQUENCE [LARGE SCALE GENOMIC DNA]</scope>
</reference>
<dbReference type="PANTHER" id="PTHR30121">
    <property type="entry name" value="UNCHARACTERIZED PROTEIN YJGR-RELATED"/>
    <property type="match status" value="1"/>
</dbReference>
<organism evidence="4 5">
    <name type="scientific">Candidatus Nomurabacteria bacterium RIFCSPLOWO2_01_FULL_36_16</name>
    <dbReference type="NCBI Taxonomy" id="1801767"/>
    <lineage>
        <taxon>Bacteria</taxon>
        <taxon>Candidatus Nomuraibacteriota</taxon>
    </lineage>
</organism>
<feature type="domain" description="CxxC-x17-CxxC" evidence="3">
    <location>
        <begin position="450"/>
        <end position="482"/>
    </location>
</feature>
<proteinExistence type="predicted"/>
<protein>
    <submittedName>
        <fullName evidence="4">Uncharacterized protein</fullName>
    </submittedName>
</protein>
<dbReference type="Gene3D" id="3.40.50.300">
    <property type="entry name" value="P-loop containing nucleotide triphosphate hydrolases"/>
    <property type="match status" value="2"/>
</dbReference>
<feature type="compositionally biased region" description="Basic and acidic residues" evidence="1">
    <location>
        <begin position="612"/>
        <end position="647"/>
    </location>
</feature>
<evidence type="ECO:0000259" key="2">
    <source>
        <dbReference type="Pfam" id="PF10412"/>
    </source>
</evidence>
<dbReference type="AlphaFoldDB" id="A0A1F6WY19"/>
<feature type="region of interest" description="Disordered" evidence="1">
    <location>
        <begin position="601"/>
        <end position="669"/>
    </location>
</feature>
<dbReference type="Proteomes" id="UP000177001">
    <property type="component" value="Unassembled WGS sequence"/>
</dbReference>
<feature type="domain" description="Type IV secretion system coupling protein TraD DNA-binding" evidence="2">
    <location>
        <begin position="32"/>
        <end position="349"/>
    </location>
</feature>
<dbReference type="EMBL" id="MFUR01000010">
    <property type="protein sequence ID" value="OGI86789.1"/>
    <property type="molecule type" value="Genomic_DNA"/>
</dbReference>
<dbReference type="PANTHER" id="PTHR30121:SF6">
    <property type="entry name" value="SLR6007 PROTEIN"/>
    <property type="match status" value="1"/>
</dbReference>
<evidence type="ECO:0000259" key="3">
    <source>
        <dbReference type="Pfam" id="PF23477"/>
    </source>
</evidence>
<dbReference type="InterPro" id="IPR051162">
    <property type="entry name" value="T4SS_component"/>
</dbReference>
<gene>
    <name evidence="4" type="ORF">A3A91_01035</name>
</gene>
<accession>A0A1F6WY19</accession>
<name>A0A1F6WY19_9BACT</name>
<dbReference type="CDD" id="cd01127">
    <property type="entry name" value="TrwB_TraG_TraD_VirD4"/>
    <property type="match status" value="1"/>
</dbReference>
<evidence type="ECO:0000313" key="4">
    <source>
        <dbReference type="EMBL" id="OGI86789.1"/>
    </source>
</evidence>
<dbReference type="InterPro" id="IPR026363">
    <property type="entry name" value="CxxC-x17-CxxC_dom"/>
</dbReference>
<dbReference type="Pfam" id="PF10412">
    <property type="entry name" value="TrwB_AAD_bind"/>
    <property type="match status" value="1"/>
</dbReference>
<evidence type="ECO:0000256" key="1">
    <source>
        <dbReference type="SAM" id="MobiDB-lite"/>
    </source>
</evidence>
<feature type="compositionally biased region" description="Basic and acidic residues" evidence="1">
    <location>
        <begin position="654"/>
        <end position="669"/>
    </location>
</feature>
<dbReference type="Pfam" id="PF23477">
    <property type="entry name" value="zf_Tbcl_2"/>
    <property type="match status" value="1"/>
</dbReference>
<dbReference type="InterPro" id="IPR027417">
    <property type="entry name" value="P-loop_NTPase"/>
</dbReference>
<dbReference type="SUPFAM" id="SSF52540">
    <property type="entry name" value="P-loop containing nucleoside triphosphate hydrolases"/>
    <property type="match status" value="1"/>
</dbReference>
<dbReference type="InterPro" id="IPR019476">
    <property type="entry name" value="T4SS_TraD_DNA-bd"/>
</dbReference>
<comment type="caution">
    <text evidence="4">The sequence shown here is derived from an EMBL/GenBank/DDBJ whole genome shotgun (WGS) entry which is preliminary data.</text>
</comment>
<sequence>MDLPEIPINKEITYLGLTTYRDKNQLFGIKRKDRRQHVYILGKSGTGKSALMFNMIIQNIQNGDGVCMVDPHGENVEAVLSAIPPHRMKDVIYFNPADADHHIGFNVLELIDPQYKHLVASGLMGIFTKIWANAWSARMEYILNNCILALLDTPGTTLLGIPRMLVDKDYRQKIISNLKDPVIKAFWVHEYEAWQDKFRNEAIAPIQNKVGQFLSTSIIRNVVGQSKSTINIFDMMNDGKIFLVNVSKGRIGEDNSSLLGGMIITKIQLAAMERVRIPEESRKDFYLYVDEFQNFVTDAFAGILSEARKYRLNLTVAHQYTAQLISDKSSAVRDAVFGNVGTMIVFRVGSDDAEFLEKEFDPEFTPQDIVNLPNYKVYLKLMIDGVTSRPFSAKTLPPLIKSGDQKIEAEVIRTSRELYCRPKEVVEKEINDWSGMSLGNDNEHGNGNMEKFPVICSFCKKETTVPFKPEKGRPVYCKDCIARIKSGEIKVEKSSENQIKYDETKFFKPLADLGIEFQPKSEPLQAKKIQEERYPERVDKHQIEKPPSALPVQKATLGKSGILGTIKKVFSKNNTTSTKPVKENIALREVLNKINEPVSLDTLKNKTKKTAPTKDRSASPEDMNKLKDLILEKTEKTKETEVKKEETTPPATSKTKEVPEDVLRKILES</sequence>
<dbReference type="NCBIfam" id="TIGR04272">
    <property type="entry name" value="cxxc_cxxc_Mbark"/>
    <property type="match status" value="1"/>
</dbReference>
<evidence type="ECO:0000313" key="5">
    <source>
        <dbReference type="Proteomes" id="UP000177001"/>
    </source>
</evidence>